<feature type="transmembrane region" description="Helical" evidence="5">
    <location>
        <begin position="260"/>
        <end position="280"/>
    </location>
</feature>
<keyword evidence="2 5" id="KW-0812">Transmembrane</keyword>
<feature type="transmembrane region" description="Helical" evidence="5">
    <location>
        <begin position="115"/>
        <end position="132"/>
    </location>
</feature>
<feature type="transmembrane region" description="Helical" evidence="5">
    <location>
        <begin position="60"/>
        <end position="78"/>
    </location>
</feature>
<sequence length="445" mass="47705">MAIVAAGKSRVVPARARRRAVPWVPGVMLVAVAYVSAIGPQALQDRGAAFAQYAVVDQRLFMPFYLALAVLAGVIWWVRPAYPLRLFDPWLLAFLCWSGFTVVVSPVPGKAVIGWGKQLVYFLGVAALVVTFRTQRSLVGVLGWTLLAFVAADLAAVLLRPDVAIHHANDAVEPTLAGLWRGLHPHKAKFGELLAFAVLLVLAMARGRRRGWLALLVVPLVVLMLLAGAKTSLLALALSLLLLTGLRTAALYAPGLLATLVIAPLVMLVGVAAALVMPMLLTSVFGDATLAGRTHLWGVLWRYVGSHALFGSGYSSFFLGEEGPLFRSGDAMLMRMGNAHNSFLDLLVTTGWPGAVLGYAALLVVPVTAAYGRLPYDRYARLWVAVILFGGISSLTSVTLLQNERASGLMLTLAYVALRQFTPAGHAVPPIGTRLRRQHRAEVGA</sequence>
<evidence type="ECO:0000256" key="3">
    <source>
        <dbReference type="ARBA" id="ARBA00022989"/>
    </source>
</evidence>
<dbReference type="GO" id="GO:0016874">
    <property type="term" value="F:ligase activity"/>
    <property type="evidence" value="ECO:0007669"/>
    <property type="project" value="UniProtKB-KW"/>
</dbReference>
<organism evidence="7 8">
    <name type="scientific">Sphingomonas hominis</name>
    <dbReference type="NCBI Taxonomy" id="2741495"/>
    <lineage>
        <taxon>Bacteria</taxon>
        <taxon>Pseudomonadati</taxon>
        <taxon>Pseudomonadota</taxon>
        <taxon>Alphaproteobacteria</taxon>
        <taxon>Sphingomonadales</taxon>
        <taxon>Sphingomonadaceae</taxon>
        <taxon>Sphingomonas</taxon>
    </lineage>
</organism>
<feature type="transmembrane region" description="Helical" evidence="5">
    <location>
        <begin position="341"/>
        <end position="362"/>
    </location>
</feature>
<evidence type="ECO:0000256" key="1">
    <source>
        <dbReference type="ARBA" id="ARBA00004141"/>
    </source>
</evidence>
<evidence type="ECO:0000313" key="8">
    <source>
        <dbReference type="Proteomes" id="UP000621447"/>
    </source>
</evidence>
<feature type="transmembrane region" description="Helical" evidence="5">
    <location>
        <begin position="90"/>
        <end position="109"/>
    </location>
</feature>
<name>A0ABX2JJQ4_9SPHN</name>
<accession>A0ABX2JJQ4</accession>
<dbReference type="Pfam" id="PF04932">
    <property type="entry name" value="Wzy_C"/>
    <property type="match status" value="1"/>
</dbReference>
<evidence type="ECO:0000256" key="2">
    <source>
        <dbReference type="ARBA" id="ARBA00022692"/>
    </source>
</evidence>
<feature type="domain" description="O-antigen ligase-related" evidence="6">
    <location>
        <begin position="216"/>
        <end position="357"/>
    </location>
</feature>
<proteinExistence type="predicted"/>
<dbReference type="PANTHER" id="PTHR37422">
    <property type="entry name" value="TEICHURONIC ACID BIOSYNTHESIS PROTEIN TUAE"/>
    <property type="match status" value="1"/>
</dbReference>
<evidence type="ECO:0000259" key="6">
    <source>
        <dbReference type="Pfam" id="PF04932"/>
    </source>
</evidence>
<dbReference type="PANTHER" id="PTHR37422:SF21">
    <property type="entry name" value="EXOQ-LIKE PROTEIN"/>
    <property type="match status" value="1"/>
</dbReference>
<protein>
    <submittedName>
        <fullName evidence="7">O-antigen ligase family protein</fullName>
    </submittedName>
</protein>
<gene>
    <name evidence="7" type="ORF">HRV97_11995</name>
</gene>
<dbReference type="Proteomes" id="UP000621447">
    <property type="component" value="Unassembled WGS sequence"/>
</dbReference>
<keyword evidence="4 5" id="KW-0472">Membrane</keyword>
<evidence type="ECO:0000256" key="5">
    <source>
        <dbReference type="SAM" id="Phobius"/>
    </source>
</evidence>
<feature type="transmembrane region" description="Helical" evidence="5">
    <location>
        <begin position="188"/>
        <end position="205"/>
    </location>
</feature>
<keyword evidence="8" id="KW-1185">Reference proteome</keyword>
<feature type="transmembrane region" description="Helical" evidence="5">
    <location>
        <begin position="20"/>
        <end position="40"/>
    </location>
</feature>
<dbReference type="InterPro" id="IPR051533">
    <property type="entry name" value="WaaL-like"/>
</dbReference>
<feature type="transmembrane region" description="Helical" evidence="5">
    <location>
        <begin position="382"/>
        <end position="401"/>
    </location>
</feature>
<comment type="caution">
    <text evidence="7">The sequence shown here is derived from an EMBL/GenBank/DDBJ whole genome shotgun (WGS) entry which is preliminary data.</text>
</comment>
<feature type="transmembrane region" description="Helical" evidence="5">
    <location>
        <begin position="139"/>
        <end position="159"/>
    </location>
</feature>
<reference evidence="7 8" key="1">
    <citation type="submission" date="2020-06" db="EMBL/GenBank/DDBJ databases">
        <title>Sphingomonas hominis sp. nov., a member of the Sphingomonas, isolated from the hair of a 22-year-old girl.</title>
        <authorList>
            <person name="Zhang D.-F."/>
            <person name="Cui X.-W."/>
        </authorList>
    </citation>
    <scope>NUCLEOTIDE SEQUENCE [LARGE SCALE GENOMIC DNA]</scope>
    <source>
        <strain evidence="7 8">HHU CXW</strain>
    </source>
</reference>
<evidence type="ECO:0000256" key="4">
    <source>
        <dbReference type="ARBA" id="ARBA00023136"/>
    </source>
</evidence>
<dbReference type="InterPro" id="IPR007016">
    <property type="entry name" value="O-antigen_ligase-rel_domated"/>
</dbReference>
<comment type="subcellular location">
    <subcellularLocation>
        <location evidence="1">Membrane</location>
        <topology evidence="1">Multi-pass membrane protein</topology>
    </subcellularLocation>
</comment>
<keyword evidence="7" id="KW-0436">Ligase</keyword>
<evidence type="ECO:0000313" key="7">
    <source>
        <dbReference type="EMBL" id="NTS65881.1"/>
    </source>
</evidence>
<feature type="transmembrane region" description="Helical" evidence="5">
    <location>
        <begin position="212"/>
        <end position="229"/>
    </location>
</feature>
<dbReference type="EMBL" id="JABULH010000005">
    <property type="protein sequence ID" value="NTS65881.1"/>
    <property type="molecule type" value="Genomic_DNA"/>
</dbReference>
<dbReference type="RefSeq" id="WP_174194514.1">
    <property type="nucleotide sequence ID" value="NZ_JABULH010000005.1"/>
</dbReference>
<keyword evidence="3 5" id="KW-1133">Transmembrane helix</keyword>